<gene>
    <name evidence="1" type="ORF">GCM10011614_34130</name>
</gene>
<reference evidence="1" key="2">
    <citation type="submission" date="2020-09" db="EMBL/GenBank/DDBJ databases">
        <authorList>
            <person name="Sun Q."/>
            <person name="Kim S."/>
        </authorList>
    </citation>
    <scope>NUCLEOTIDE SEQUENCE</scope>
    <source>
        <strain evidence="1">KCTC 32255</strain>
    </source>
</reference>
<protein>
    <recommendedName>
        <fullName evidence="3">DGQHR domain-containing protein</fullName>
    </recommendedName>
</protein>
<dbReference type="NCBIfam" id="TIGR03187">
    <property type="entry name" value="DGQHR"/>
    <property type="match status" value="1"/>
</dbReference>
<dbReference type="EMBL" id="BMZA01000029">
    <property type="protein sequence ID" value="GGZ16613.1"/>
    <property type="molecule type" value="Genomic_DNA"/>
</dbReference>
<dbReference type="InterPro" id="IPR017601">
    <property type="entry name" value="DGQHR-contain_dom"/>
</dbReference>
<evidence type="ECO:0000313" key="2">
    <source>
        <dbReference type="Proteomes" id="UP000648075"/>
    </source>
</evidence>
<reference evidence="1" key="1">
    <citation type="journal article" date="2014" name="Int. J. Syst. Evol. Microbiol.">
        <title>Complete genome sequence of Corynebacterium casei LMG S-19264T (=DSM 44701T), isolated from a smear-ripened cheese.</title>
        <authorList>
            <consortium name="US DOE Joint Genome Institute (JGI-PGF)"/>
            <person name="Walter F."/>
            <person name="Albersmeier A."/>
            <person name="Kalinowski J."/>
            <person name="Ruckert C."/>
        </authorList>
    </citation>
    <scope>NUCLEOTIDE SEQUENCE</scope>
    <source>
        <strain evidence="1">KCTC 32255</strain>
    </source>
</reference>
<dbReference type="InterPro" id="IPR017642">
    <property type="entry name" value="DNA_S_mod_DndB"/>
</dbReference>
<dbReference type="AlphaFoldDB" id="A0A918PQ65"/>
<organism evidence="1 2">
    <name type="scientific">Novosphingobium colocasiae</name>
    <dbReference type="NCBI Taxonomy" id="1256513"/>
    <lineage>
        <taxon>Bacteria</taxon>
        <taxon>Pseudomonadati</taxon>
        <taxon>Pseudomonadota</taxon>
        <taxon>Alphaproteobacteria</taxon>
        <taxon>Sphingomonadales</taxon>
        <taxon>Sphingomonadaceae</taxon>
        <taxon>Novosphingobium</taxon>
    </lineage>
</organism>
<dbReference type="Proteomes" id="UP000648075">
    <property type="component" value="Unassembled WGS sequence"/>
</dbReference>
<evidence type="ECO:0008006" key="3">
    <source>
        <dbReference type="Google" id="ProtNLM"/>
    </source>
</evidence>
<proteinExistence type="predicted"/>
<keyword evidence="2" id="KW-1185">Reference proteome</keyword>
<accession>A0A918PQ65</accession>
<comment type="caution">
    <text evidence="1">The sequence shown here is derived from an EMBL/GenBank/DDBJ whole genome shotgun (WGS) entry which is preliminary data.</text>
</comment>
<name>A0A918PQ65_9SPHN</name>
<evidence type="ECO:0000313" key="1">
    <source>
        <dbReference type="EMBL" id="GGZ16613.1"/>
    </source>
</evidence>
<dbReference type="Pfam" id="PF14072">
    <property type="entry name" value="DndB"/>
    <property type="match status" value="1"/>
</dbReference>
<dbReference type="RefSeq" id="WP_189622498.1">
    <property type="nucleotide sequence ID" value="NZ_BMZA01000029.1"/>
</dbReference>
<sequence length="393" mass="43501">MARSTFSPPPGPFVKPTVLSVTLGPKLIQTETPIVAGFITAGALAPDNYVIPSFDPRTKKGYQRPPQQTRINELANDLIKGRVDLPTCILLNVRGREARHAYSDDKLDLSALAKVSSAGRKNNYIFHVVDGQHRIKALEKLIQEEDEELWSKYQIPFVCMLGADEGEEMEQFYTINTKAKPVRTDLAYELLTQRSKNDESIVDALAEKGQDWIVKAQNITQKLSDNSPPWRGRVRFAAMEKGQTILPAASMVTSLKPLLSSPYFGMLDIDTQTKIIDAFWRGLRSFMEDPFDQPNGYALQKGVGVIVLHSALVSILELVKSMGLSVLEPESYSSVLEEPLRRLQGDDSYGTPVSGIDFWKVAPHGAAGSYSSSAGRRVLIAKIQASLPRVKVQ</sequence>